<dbReference type="InterPro" id="IPR046862">
    <property type="entry name" value="Rhomboid_2"/>
</dbReference>
<feature type="transmembrane region" description="Helical" evidence="2">
    <location>
        <begin position="221"/>
        <end position="238"/>
    </location>
</feature>
<feature type="compositionally biased region" description="Low complexity" evidence="1">
    <location>
        <begin position="56"/>
        <end position="69"/>
    </location>
</feature>
<dbReference type="Pfam" id="PF20401">
    <property type="entry name" value="Rhomboid_2"/>
    <property type="match status" value="1"/>
</dbReference>
<feature type="compositionally biased region" description="Basic and acidic residues" evidence="1">
    <location>
        <begin position="1"/>
        <end position="15"/>
    </location>
</feature>
<feature type="compositionally biased region" description="Low complexity" evidence="1">
    <location>
        <begin position="382"/>
        <end position="398"/>
    </location>
</feature>
<proteinExistence type="predicted"/>
<accession>A0A1Z2L0T0</accession>
<feature type="region of interest" description="Disordered" evidence="1">
    <location>
        <begin position="1"/>
        <end position="78"/>
    </location>
</feature>
<organism evidence="3 4">
    <name type="scientific">Streptomyces albireticuli</name>
    <dbReference type="NCBI Taxonomy" id="1940"/>
    <lineage>
        <taxon>Bacteria</taxon>
        <taxon>Bacillati</taxon>
        <taxon>Actinomycetota</taxon>
        <taxon>Actinomycetes</taxon>
        <taxon>Kitasatosporales</taxon>
        <taxon>Streptomycetaceae</taxon>
        <taxon>Streptomyces</taxon>
    </lineage>
</organism>
<evidence type="ECO:0000256" key="2">
    <source>
        <dbReference type="SAM" id="Phobius"/>
    </source>
</evidence>
<feature type="region of interest" description="Disordered" evidence="1">
    <location>
        <begin position="286"/>
        <end position="417"/>
    </location>
</feature>
<reference evidence="3 4" key="1">
    <citation type="submission" date="2017-06" db="EMBL/GenBank/DDBJ databases">
        <title>Streptomyces albireticuli Genome sequencing and assembly.</title>
        <authorList>
            <person name="Wang Y."/>
            <person name="Du B."/>
            <person name="Ding Y."/>
            <person name="Liu H."/>
            <person name="Hou Q."/>
            <person name="Liu K."/>
            <person name="Yao L."/>
            <person name="Wang C."/>
        </authorList>
    </citation>
    <scope>NUCLEOTIDE SEQUENCE [LARGE SCALE GENOMIC DNA]</scope>
    <source>
        <strain evidence="3 4">MDJK11</strain>
    </source>
</reference>
<name>A0A1Z2L0T0_9ACTN</name>
<evidence type="ECO:0000256" key="1">
    <source>
        <dbReference type="SAM" id="MobiDB-lite"/>
    </source>
</evidence>
<feature type="transmembrane region" description="Helical" evidence="2">
    <location>
        <begin position="186"/>
        <end position="209"/>
    </location>
</feature>
<gene>
    <name evidence="3" type="ORF">SMD11_2252</name>
</gene>
<feature type="compositionally biased region" description="Basic and acidic residues" evidence="1">
    <location>
        <begin position="286"/>
        <end position="301"/>
    </location>
</feature>
<evidence type="ECO:0000313" key="4">
    <source>
        <dbReference type="Proteomes" id="UP000195755"/>
    </source>
</evidence>
<evidence type="ECO:0000313" key="3">
    <source>
        <dbReference type="EMBL" id="ARZ67903.1"/>
    </source>
</evidence>
<dbReference type="AlphaFoldDB" id="A0A1Z2L0T0"/>
<dbReference type="EMBL" id="CP021744">
    <property type="protein sequence ID" value="ARZ67903.1"/>
    <property type="molecule type" value="Genomic_DNA"/>
</dbReference>
<dbReference type="KEGG" id="salj:SMD11_2252"/>
<feature type="compositionally biased region" description="Low complexity" evidence="1">
    <location>
        <begin position="309"/>
        <end position="322"/>
    </location>
</feature>
<keyword evidence="2" id="KW-0812">Transmembrane</keyword>
<feature type="compositionally biased region" description="Gly residues" evidence="1">
    <location>
        <begin position="323"/>
        <end position="336"/>
    </location>
</feature>
<feature type="transmembrane region" description="Helical" evidence="2">
    <location>
        <begin position="145"/>
        <end position="174"/>
    </location>
</feature>
<protein>
    <submittedName>
        <fullName evidence="3">Uncharacterized protein</fullName>
    </submittedName>
</protein>
<feature type="transmembrane region" description="Helical" evidence="2">
    <location>
        <begin position="94"/>
        <end position="117"/>
    </location>
</feature>
<keyword evidence="2" id="KW-0472">Membrane</keyword>
<sequence length="417" mass="42485">MDPADVRSEAAREPGDASADASVPGRVPARDGSPGAPPAADVSGATSLDGGRRTAGDAPAADRATASGAQEPVRAHRAWWPPRRAGRRLRPWRVLPTPTGTPFSFVYGLILLATALYTDLGDEATVDRLLRDSSTDAANLADRPLVVLVASALWVAGGLYSAYGILFALVVSALERRVGAARAAGVFLLGHVLATLATELPVAGAVAAGRLPEASLHRLDYGISFGVMACIGALAVLLPRTAGRTVLGLAALTCAQDLVELADPLASWGHPIALLTGVACRPLLRDGRETGTEGRGTRSADRAVPGPLRAPVVPGQRAPAGGPQQGRGGGVPGGGVRDVREQPGEDGRAELVGQPPPDAEGAREVVGVHERLDQAHGGEAGRVGVAPGVPGPVPGVRATDGGRQQRRGDADALQAGR</sequence>
<dbReference type="Proteomes" id="UP000195755">
    <property type="component" value="Chromosome"/>
</dbReference>
<feature type="compositionally biased region" description="Basic and acidic residues" evidence="1">
    <location>
        <begin position="360"/>
        <end position="376"/>
    </location>
</feature>
<keyword evidence="2" id="KW-1133">Transmembrane helix</keyword>
<feature type="compositionally biased region" description="Basic and acidic residues" evidence="1">
    <location>
        <begin position="337"/>
        <end position="349"/>
    </location>
</feature>